<comment type="caution">
    <text evidence="2">The sequence shown here is derived from an EMBL/GenBank/DDBJ whole genome shotgun (WGS) entry which is preliminary data.</text>
</comment>
<name>A0A7X0HHG5_9ACTN</name>
<feature type="region of interest" description="Disordered" evidence="1">
    <location>
        <begin position="77"/>
        <end position="100"/>
    </location>
</feature>
<gene>
    <name evidence="2" type="ORF">HNQ79_004054</name>
</gene>
<dbReference type="AlphaFoldDB" id="A0A7X0HHG5"/>
<dbReference type="RefSeq" id="WP_185032974.1">
    <property type="nucleotide sequence ID" value="NZ_BNBN01000013.1"/>
</dbReference>
<evidence type="ECO:0000256" key="1">
    <source>
        <dbReference type="SAM" id="MobiDB-lite"/>
    </source>
</evidence>
<reference evidence="2 3" key="1">
    <citation type="submission" date="2020-08" db="EMBL/GenBank/DDBJ databases">
        <title>Genomic Encyclopedia of Type Strains, Phase IV (KMG-IV): sequencing the most valuable type-strain genomes for metagenomic binning, comparative biology and taxonomic classification.</title>
        <authorList>
            <person name="Goeker M."/>
        </authorList>
    </citation>
    <scope>NUCLEOTIDE SEQUENCE [LARGE SCALE GENOMIC DNA]</scope>
    <source>
        <strain evidence="2 3">DSM 40141</strain>
    </source>
</reference>
<dbReference type="EMBL" id="JACHEM010000010">
    <property type="protein sequence ID" value="MBB6437553.1"/>
    <property type="molecule type" value="Genomic_DNA"/>
</dbReference>
<organism evidence="2 3">
    <name type="scientific">Streptomyces candidus</name>
    <dbReference type="NCBI Taxonomy" id="67283"/>
    <lineage>
        <taxon>Bacteria</taxon>
        <taxon>Bacillati</taxon>
        <taxon>Actinomycetota</taxon>
        <taxon>Actinomycetes</taxon>
        <taxon>Kitasatosporales</taxon>
        <taxon>Streptomycetaceae</taxon>
        <taxon>Streptomyces</taxon>
    </lineage>
</organism>
<evidence type="ECO:0000313" key="3">
    <source>
        <dbReference type="Proteomes" id="UP000540423"/>
    </source>
</evidence>
<evidence type="ECO:0000313" key="2">
    <source>
        <dbReference type="EMBL" id="MBB6437553.1"/>
    </source>
</evidence>
<protein>
    <submittedName>
        <fullName evidence="2">Uncharacterized protein</fullName>
    </submittedName>
</protein>
<accession>A0A7X0HHG5</accession>
<keyword evidence="3" id="KW-1185">Reference proteome</keyword>
<proteinExistence type="predicted"/>
<sequence length="100" mass="10821">MRSEKTPFVGGPLDGQALPVLTGPTGNPPKWYEVPVPDAAGGPPAVHAYERRPAGHSKRLGLQRGWKYVYVPEGREPWSPKWPWSSRRAGDGTTSTGTGD</sequence>
<feature type="compositionally biased region" description="Low complexity" evidence="1">
    <location>
        <begin position="91"/>
        <end position="100"/>
    </location>
</feature>
<feature type="region of interest" description="Disordered" evidence="1">
    <location>
        <begin position="1"/>
        <end position="30"/>
    </location>
</feature>
<dbReference type="Proteomes" id="UP000540423">
    <property type="component" value="Unassembled WGS sequence"/>
</dbReference>